<keyword evidence="1" id="KW-0863">Zinc-finger</keyword>
<feature type="region of interest" description="Disordered" evidence="2">
    <location>
        <begin position="378"/>
        <end position="398"/>
    </location>
</feature>
<keyword evidence="1" id="KW-0479">Metal-binding</keyword>
<dbReference type="EMBL" id="VXIS01000122">
    <property type="protein sequence ID" value="KAA8903107.1"/>
    <property type="molecule type" value="Genomic_DNA"/>
</dbReference>
<proteinExistence type="predicted"/>
<name>A0A5J5ET58_9PEZI</name>
<evidence type="ECO:0000313" key="4">
    <source>
        <dbReference type="EMBL" id="KAA8903107.1"/>
    </source>
</evidence>
<feature type="non-terminal residue" evidence="4">
    <location>
        <position position="1"/>
    </location>
</feature>
<keyword evidence="1" id="KW-0862">Zinc</keyword>
<dbReference type="AlphaFoldDB" id="A0A5J5ET58"/>
<gene>
    <name evidence="4" type="ORF">FN846DRAFT_985983</name>
</gene>
<protein>
    <recommendedName>
        <fullName evidence="3">C3H1-type domain-containing protein</fullName>
    </recommendedName>
</protein>
<evidence type="ECO:0000256" key="1">
    <source>
        <dbReference type="PROSITE-ProRule" id="PRU00723"/>
    </source>
</evidence>
<organism evidence="4 5">
    <name type="scientific">Sphaerosporella brunnea</name>
    <dbReference type="NCBI Taxonomy" id="1250544"/>
    <lineage>
        <taxon>Eukaryota</taxon>
        <taxon>Fungi</taxon>
        <taxon>Dikarya</taxon>
        <taxon>Ascomycota</taxon>
        <taxon>Pezizomycotina</taxon>
        <taxon>Pezizomycetes</taxon>
        <taxon>Pezizales</taxon>
        <taxon>Pyronemataceae</taxon>
        <taxon>Sphaerosporella</taxon>
    </lineage>
</organism>
<feature type="compositionally biased region" description="Acidic residues" evidence="2">
    <location>
        <begin position="98"/>
        <end position="111"/>
    </location>
</feature>
<feature type="compositionally biased region" description="Polar residues" evidence="2">
    <location>
        <begin position="388"/>
        <end position="397"/>
    </location>
</feature>
<accession>A0A5J5ET58</accession>
<dbReference type="OrthoDB" id="2355984at2759"/>
<feature type="region of interest" description="Disordered" evidence="2">
    <location>
        <begin position="31"/>
        <end position="144"/>
    </location>
</feature>
<feature type="region of interest" description="Disordered" evidence="2">
    <location>
        <begin position="434"/>
        <end position="468"/>
    </location>
</feature>
<keyword evidence="5" id="KW-1185">Reference proteome</keyword>
<dbReference type="Proteomes" id="UP000326924">
    <property type="component" value="Unassembled WGS sequence"/>
</dbReference>
<dbReference type="InParanoid" id="A0A5J5ET58"/>
<evidence type="ECO:0000259" key="3">
    <source>
        <dbReference type="PROSITE" id="PS50103"/>
    </source>
</evidence>
<feature type="compositionally biased region" description="Gly residues" evidence="2">
    <location>
        <begin position="453"/>
        <end position="462"/>
    </location>
</feature>
<dbReference type="InterPro" id="IPR000571">
    <property type="entry name" value="Znf_CCCH"/>
</dbReference>
<feature type="domain" description="C3H1-type" evidence="3">
    <location>
        <begin position="402"/>
        <end position="428"/>
    </location>
</feature>
<reference evidence="4 5" key="1">
    <citation type="submission" date="2019-09" db="EMBL/GenBank/DDBJ databases">
        <title>Draft genome of the ectomycorrhizal ascomycete Sphaerosporella brunnea.</title>
        <authorList>
            <consortium name="DOE Joint Genome Institute"/>
            <person name="Benucci G.M."/>
            <person name="Marozzi G."/>
            <person name="Antonielli L."/>
            <person name="Sanchez S."/>
            <person name="Marco P."/>
            <person name="Wang X."/>
            <person name="Falini L.B."/>
            <person name="Barry K."/>
            <person name="Haridas S."/>
            <person name="Lipzen A."/>
            <person name="Labutti K."/>
            <person name="Grigoriev I.V."/>
            <person name="Murat C."/>
            <person name="Martin F."/>
            <person name="Albertini E."/>
            <person name="Donnini D."/>
            <person name="Bonito G."/>
        </authorList>
    </citation>
    <scope>NUCLEOTIDE SEQUENCE [LARGE SCALE GENOMIC DNA]</scope>
    <source>
        <strain evidence="4 5">Sb_GMNB300</strain>
    </source>
</reference>
<sequence length="468" mass="51794">GFSVARAFRPYSIIDKSLLLRTNLSQSQSIAMPAIRRGRSTTAQRGHGRGRGRGTGAAQAPPPRIERRSQRTRVPIQFADGTIFPQPQTPGQGQATDHEDEEEDHDEEEDPGFISPLERLEQRREQQGSAGGAQLGHDTDHADQRITITRGDLDRLAEQMVARLQGVPVASQGVPTAFQGVAPAQQSMFPPPQIQADSEDVEVPASLREMFASTGVDNRTILDIAQNRFKALNLFRLLSSERELADARGVASLNLDSMRVERIRTYKERDYKDVSASQTAFFRAWELYKAVFVATAPISSQTELSIALNIYTANLYELATQYTWNGMRAYHFSFHQDQISSGSERFNPRYWRVLDSTRVVSKCVPALLNLGSTSQATQSNSFRDRATGNRQHNNPESLATRITVPTVCRNYNNGRCSLTDCRYRHQCEQCRGEGHGSFRCPQRSGANSTTLGSGRGPAGTGSTGRTSA</sequence>
<feature type="zinc finger region" description="C3H1-type" evidence="1">
    <location>
        <begin position="402"/>
        <end position="428"/>
    </location>
</feature>
<dbReference type="GO" id="GO:0008270">
    <property type="term" value="F:zinc ion binding"/>
    <property type="evidence" value="ECO:0007669"/>
    <property type="project" value="UniProtKB-KW"/>
</dbReference>
<evidence type="ECO:0000313" key="5">
    <source>
        <dbReference type="Proteomes" id="UP000326924"/>
    </source>
</evidence>
<evidence type="ECO:0000256" key="2">
    <source>
        <dbReference type="SAM" id="MobiDB-lite"/>
    </source>
</evidence>
<feature type="compositionally biased region" description="Low complexity" evidence="2">
    <location>
        <begin position="81"/>
        <end position="95"/>
    </location>
</feature>
<dbReference type="PROSITE" id="PS50103">
    <property type="entry name" value="ZF_C3H1"/>
    <property type="match status" value="1"/>
</dbReference>
<comment type="caution">
    <text evidence="4">The sequence shown here is derived from an EMBL/GenBank/DDBJ whole genome shotgun (WGS) entry which is preliminary data.</text>
</comment>